<keyword evidence="5" id="KW-0732">Signal</keyword>
<feature type="domain" description="Fibronectin type-III" evidence="8">
    <location>
        <begin position="43"/>
        <end position="154"/>
    </location>
</feature>
<dbReference type="SMART" id="SM00060">
    <property type="entry name" value="FN3"/>
    <property type="match status" value="2"/>
</dbReference>
<keyword evidence="6" id="KW-0472">Membrane</keyword>
<dbReference type="AlphaFoldDB" id="A0A956RNZ0"/>
<evidence type="ECO:0000313" key="9">
    <source>
        <dbReference type="EMBL" id="MCA9727240.1"/>
    </source>
</evidence>
<evidence type="ECO:0000256" key="5">
    <source>
        <dbReference type="ARBA" id="ARBA00022729"/>
    </source>
</evidence>
<dbReference type="InterPro" id="IPR036116">
    <property type="entry name" value="FN3_sf"/>
</dbReference>
<evidence type="ECO:0000256" key="1">
    <source>
        <dbReference type="ARBA" id="ARBA00004196"/>
    </source>
</evidence>
<evidence type="ECO:0000256" key="2">
    <source>
        <dbReference type="ARBA" id="ARBA00004442"/>
    </source>
</evidence>
<evidence type="ECO:0000256" key="4">
    <source>
        <dbReference type="ARBA" id="ARBA00022525"/>
    </source>
</evidence>
<dbReference type="NCBIfam" id="TIGR01376">
    <property type="entry name" value="POMP_repeat"/>
    <property type="match status" value="2"/>
</dbReference>
<evidence type="ECO:0000256" key="7">
    <source>
        <dbReference type="ARBA" id="ARBA00023237"/>
    </source>
</evidence>
<dbReference type="InterPro" id="IPR003368">
    <property type="entry name" value="POMP_repeat"/>
</dbReference>
<evidence type="ECO:0000313" key="10">
    <source>
        <dbReference type="Proteomes" id="UP000697710"/>
    </source>
</evidence>
<dbReference type="InterPro" id="IPR012334">
    <property type="entry name" value="Pectin_lyas_fold"/>
</dbReference>
<comment type="subcellular location">
    <subcellularLocation>
        <location evidence="1">Cell envelope</location>
    </subcellularLocation>
    <subcellularLocation>
        <location evidence="2">Cell outer membrane</location>
    </subcellularLocation>
    <subcellularLocation>
        <location evidence="3">Secreted</location>
    </subcellularLocation>
</comment>
<gene>
    <name evidence="9" type="ORF">KC729_06115</name>
</gene>
<sequence length="716" mass="73818">MARSSTLQPWVSLCLVLGSLGILSGCGGDSGAGPTPVGPDVTAPDAIVDLAAESTVADSALLLSWTAPGDDGDDGQALRYEIRFSTLPATVPGWADSLANLVPGPSPGPAGADERWVIHGLMPDSTYFVRVWSIDDSENRSPASNVASAAVGDRIPPAPISDLAVTQITTTRASLRWSASGDDGLRGRATRTELRMHSAPITAENWNATTLVLDLTDPADPGAPETFTVTGLVATSTYYFAARAVDDAGLLSPLASALRLDTPTIVVRSVGGATTGYPSLRAALTAVQANESVQLGAGTFDGPDNRDLEPAGVSITVRGAGADANGTVLDLEGQGRAFYFRHASDTGSVVQHLLIRNGFAGPTAPGFGGAIFCFGGASPTLVDCTFEDNTAVAQGGAVSARNGSAPFLSQCTFRRNRSGTDGGALGADTVSRPRVLDSAFEENEAVDRGGAIALIGDSGGEIQNCTFRDNTAGHHGGALAAVTSSPEVLGCVFESNTAGEGGGAILCRESANPTIDRCTMRDNSALRWGGAVYCWIASSPILTRCVLESNEAEQGGGLLAWTSSFPSISQSTLVLNRACFGSAVRCIGSASGASISRSILALGGIPECAEGAGLAVHLQNDAQVQIDCTAIFGNVGGDWVRWLEGLQDVNGNLAADPRFCDPEGRDFRLRQDSPCLDSAECRLIGALSGCGSLSVSRRHPRVPEPMLVPGERVRAD</sequence>
<dbReference type="PROSITE" id="PS51257">
    <property type="entry name" value="PROKAR_LIPOPROTEIN"/>
    <property type="match status" value="1"/>
</dbReference>
<protein>
    <submittedName>
        <fullName evidence="9">Right-handed parallel beta-helix repeat-containing protein</fullName>
    </submittedName>
</protein>
<dbReference type="EMBL" id="JAGQHR010000131">
    <property type="protein sequence ID" value="MCA9727240.1"/>
    <property type="molecule type" value="Genomic_DNA"/>
</dbReference>
<dbReference type="SUPFAM" id="SSF51126">
    <property type="entry name" value="Pectin lyase-like"/>
    <property type="match status" value="1"/>
</dbReference>
<dbReference type="Proteomes" id="UP000697710">
    <property type="component" value="Unassembled WGS sequence"/>
</dbReference>
<dbReference type="InterPro" id="IPR003961">
    <property type="entry name" value="FN3_dom"/>
</dbReference>
<dbReference type="Gene3D" id="2.60.40.10">
    <property type="entry name" value="Immunoglobulins"/>
    <property type="match status" value="2"/>
</dbReference>
<dbReference type="Gene3D" id="2.160.20.10">
    <property type="entry name" value="Single-stranded right-handed beta-helix, Pectin lyase-like"/>
    <property type="match status" value="1"/>
</dbReference>
<organism evidence="9 10">
    <name type="scientific">Eiseniibacteriota bacterium</name>
    <dbReference type="NCBI Taxonomy" id="2212470"/>
    <lineage>
        <taxon>Bacteria</taxon>
        <taxon>Candidatus Eiseniibacteriota</taxon>
    </lineage>
</organism>
<dbReference type="Pfam" id="PF02415">
    <property type="entry name" value="Chlam_PMP"/>
    <property type="match status" value="1"/>
</dbReference>
<keyword evidence="4" id="KW-0964">Secreted</keyword>
<accession>A0A956RNZ0</accession>
<proteinExistence type="predicted"/>
<evidence type="ECO:0000256" key="3">
    <source>
        <dbReference type="ARBA" id="ARBA00004613"/>
    </source>
</evidence>
<evidence type="ECO:0000259" key="8">
    <source>
        <dbReference type="PROSITE" id="PS50853"/>
    </source>
</evidence>
<reference evidence="9" key="1">
    <citation type="submission" date="2020-04" db="EMBL/GenBank/DDBJ databases">
        <authorList>
            <person name="Zhang T."/>
        </authorList>
    </citation>
    <scope>NUCLEOTIDE SEQUENCE</scope>
    <source>
        <strain evidence="9">HKST-UBA01</strain>
    </source>
</reference>
<dbReference type="PANTHER" id="PTHR11319">
    <property type="entry name" value="G PROTEIN-COUPLED RECEPTOR-RELATED"/>
    <property type="match status" value="1"/>
</dbReference>
<evidence type="ECO:0000256" key="6">
    <source>
        <dbReference type="ARBA" id="ARBA00023136"/>
    </source>
</evidence>
<keyword evidence="7" id="KW-0998">Cell outer membrane</keyword>
<dbReference type="GO" id="GO:0009279">
    <property type="term" value="C:cell outer membrane"/>
    <property type="evidence" value="ECO:0007669"/>
    <property type="project" value="UniProtKB-SubCell"/>
</dbReference>
<dbReference type="SUPFAM" id="SSF49265">
    <property type="entry name" value="Fibronectin type III"/>
    <property type="match status" value="1"/>
</dbReference>
<dbReference type="CDD" id="cd00063">
    <property type="entry name" value="FN3"/>
    <property type="match status" value="2"/>
</dbReference>
<name>A0A956RNZ0_UNCEI</name>
<dbReference type="Pfam" id="PF13229">
    <property type="entry name" value="Beta_helix"/>
    <property type="match status" value="1"/>
</dbReference>
<dbReference type="InterPro" id="IPR013783">
    <property type="entry name" value="Ig-like_fold"/>
</dbReference>
<comment type="caution">
    <text evidence="9">The sequence shown here is derived from an EMBL/GenBank/DDBJ whole genome shotgun (WGS) entry which is preliminary data.</text>
</comment>
<dbReference type="PROSITE" id="PS50853">
    <property type="entry name" value="FN3"/>
    <property type="match status" value="2"/>
</dbReference>
<feature type="domain" description="Fibronectin type-III" evidence="8">
    <location>
        <begin position="156"/>
        <end position="265"/>
    </location>
</feature>
<dbReference type="GO" id="GO:0005576">
    <property type="term" value="C:extracellular region"/>
    <property type="evidence" value="ECO:0007669"/>
    <property type="project" value="UniProtKB-SubCell"/>
</dbReference>
<dbReference type="InterPro" id="IPR039448">
    <property type="entry name" value="Beta_helix"/>
</dbReference>
<dbReference type="PANTHER" id="PTHR11319:SF35">
    <property type="entry name" value="OUTER MEMBRANE PROTEIN PMPC-RELATED"/>
    <property type="match status" value="1"/>
</dbReference>
<dbReference type="InterPro" id="IPR011050">
    <property type="entry name" value="Pectin_lyase_fold/virulence"/>
</dbReference>
<reference evidence="9" key="2">
    <citation type="journal article" date="2021" name="Microbiome">
        <title>Successional dynamics and alternative stable states in a saline activated sludge microbial community over 9 years.</title>
        <authorList>
            <person name="Wang Y."/>
            <person name="Ye J."/>
            <person name="Ju F."/>
            <person name="Liu L."/>
            <person name="Boyd J.A."/>
            <person name="Deng Y."/>
            <person name="Parks D.H."/>
            <person name="Jiang X."/>
            <person name="Yin X."/>
            <person name="Woodcroft B.J."/>
            <person name="Tyson G.W."/>
            <person name="Hugenholtz P."/>
            <person name="Polz M.F."/>
            <person name="Zhang T."/>
        </authorList>
    </citation>
    <scope>NUCLEOTIDE SEQUENCE</scope>
    <source>
        <strain evidence="9">HKST-UBA01</strain>
    </source>
</reference>